<comment type="caution">
    <text evidence="2">The sequence shown here is derived from an EMBL/GenBank/DDBJ whole genome shotgun (WGS) entry which is preliminary data.</text>
</comment>
<dbReference type="Proteomes" id="UP001607157">
    <property type="component" value="Unassembled WGS sequence"/>
</dbReference>
<keyword evidence="1" id="KW-0472">Membrane</keyword>
<protein>
    <submittedName>
        <fullName evidence="2">Uncharacterized protein</fullName>
    </submittedName>
</protein>
<feature type="transmembrane region" description="Helical" evidence="1">
    <location>
        <begin position="21"/>
        <end position="43"/>
    </location>
</feature>
<gene>
    <name evidence="2" type="ORF">ACGRVM_07560</name>
</gene>
<proteinExistence type="predicted"/>
<sequence>MPLLKVQRGHFLFTAEIELRNCVEMLTAFLVVTFVFAVAFLYQHGWYDASYGGRYPWAVFFTGLGAAAVPAFIAAIISFLLRIFSRTADFSATWVKVFGVVSLIFLWLLVGL</sequence>
<accession>A0ABW7I6E9</accession>
<name>A0ABW7I6E9_9RHOB</name>
<evidence type="ECO:0000256" key="1">
    <source>
        <dbReference type="SAM" id="Phobius"/>
    </source>
</evidence>
<evidence type="ECO:0000313" key="3">
    <source>
        <dbReference type="Proteomes" id="UP001607157"/>
    </source>
</evidence>
<feature type="transmembrane region" description="Helical" evidence="1">
    <location>
        <begin position="93"/>
        <end position="110"/>
    </location>
</feature>
<keyword evidence="1" id="KW-1133">Transmembrane helix</keyword>
<feature type="transmembrane region" description="Helical" evidence="1">
    <location>
        <begin position="55"/>
        <end position="81"/>
    </location>
</feature>
<evidence type="ECO:0000313" key="2">
    <source>
        <dbReference type="EMBL" id="MFH0253745.1"/>
    </source>
</evidence>
<reference evidence="2 3" key="1">
    <citation type="submission" date="2024-10" db="EMBL/GenBank/DDBJ databases">
        <authorList>
            <person name="Yang X.-N."/>
        </authorList>
    </citation>
    <scope>NUCLEOTIDE SEQUENCE [LARGE SCALE GENOMIC DNA]</scope>
    <source>
        <strain evidence="2 3">CAU 1059</strain>
    </source>
</reference>
<dbReference type="EMBL" id="JBIHMM010000002">
    <property type="protein sequence ID" value="MFH0253745.1"/>
    <property type="molecule type" value="Genomic_DNA"/>
</dbReference>
<keyword evidence="1" id="KW-0812">Transmembrane</keyword>
<keyword evidence="3" id="KW-1185">Reference proteome</keyword>
<organism evidence="2 3">
    <name type="scientific">Roseovarius aquimarinus</name>
    <dbReference type="NCBI Taxonomy" id="1229156"/>
    <lineage>
        <taxon>Bacteria</taxon>
        <taxon>Pseudomonadati</taxon>
        <taxon>Pseudomonadota</taxon>
        <taxon>Alphaproteobacteria</taxon>
        <taxon>Rhodobacterales</taxon>
        <taxon>Roseobacteraceae</taxon>
        <taxon>Roseovarius</taxon>
    </lineage>
</organism>
<dbReference type="RefSeq" id="WP_377171248.1">
    <property type="nucleotide sequence ID" value="NZ_JBHTJC010000002.1"/>
</dbReference>